<dbReference type="RefSeq" id="WP_100269207.1">
    <property type="nucleotide sequence ID" value="NZ_CP024443.1"/>
</dbReference>
<evidence type="ECO:0000256" key="4">
    <source>
        <dbReference type="ARBA" id="ARBA00022840"/>
    </source>
</evidence>
<gene>
    <name evidence="6" type="primary">recF</name>
    <name evidence="8" type="ORF">NP7_00015</name>
</gene>
<dbReference type="PANTHER" id="PTHR32182:SF0">
    <property type="entry name" value="DNA REPLICATION AND REPAIR PROTEIN RECF"/>
    <property type="match status" value="1"/>
</dbReference>
<dbReference type="GO" id="GO:0005737">
    <property type="term" value="C:cytoplasm"/>
    <property type="evidence" value="ECO:0007669"/>
    <property type="project" value="UniProtKB-SubCell"/>
</dbReference>
<evidence type="ECO:0000313" key="9">
    <source>
        <dbReference type="Proteomes" id="UP000229340"/>
    </source>
</evidence>
<dbReference type="Gene3D" id="1.20.1050.90">
    <property type="entry name" value="RecF/RecN/SMC, N-terminal domain"/>
    <property type="match status" value="1"/>
</dbReference>
<evidence type="ECO:0000256" key="6">
    <source>
        <dbReference type="HAMAP-Rule" id="MF_00365"/>
    </source>
</evidence>
<dbReference type="SUPFAM" id="SSF52540">
    <property type="entry name" value="P-loop containing nucleoside triphosphate hydrolases"/>
    <property type="match status" value="1"/>
</dbReference>
<dbReference type="Proteomes" id="UP000229340">
    <property type="component" value="Chromosome"/>
</dbReference>
<evidence type="ECO:0000313" key="8">
    <source>
        <dbReference type="EMBL" id="ATR77814.1"/>
    </source>
</evidence>
<dbReference type="STRING" id="34062.AXE82_07230"/>
<dbReference type="GO" id="GO:0003697">
    <property type="term" value="F:single-stranded DNA binding"/>
    <property type="evidence" value="ECO:0007669"/>
    <property type="project" value="UniProtKB-UniRule"/>
</dbReference>
<dbReference type="InterPro" id="IPR001238">
    <property type="entry name" value="DNA-binding_RecF"/>
</dbReference>
<evidence type="ECO:0000259" key="7">
    <source>
        <dbReference type="Pfam" id="PF02463"/>
    </source>
</evidence>
<dbReference type="GO" id="GO:0009432">
    <property type="term" value="P:SOS response"/>
    <property type="evidence" value="ECO:0007669"/>
    <property type="project" value="UniProtKB-UniRule"/>
</dbReference>
<accession>A0A2D2LS10</accession>
<feature type="domain" description="RecF/RecN/SMC N-terminal" evidence="7">
    <location>
        <begin position="3"/>
        <end position="361"/>
    </location>
</feature>
<evidence type="ECO:0000256" key="1">
    <source>
        <dbReference type="ARBA" id="ARBA00022490"/>
    </source>
</evidence>
<dbReference type="GO" id="GO:0006260">
    <property type="term" value="P:DNA replication"/>
    <property type="evidence" value="ECO:0007669"/>
    <property type="project" value="UniProtKB-UniRule"/>
</dbReference>
<keyword evidence="6" id="KW-0234">DNA repair</keyword>
<reference evidence="9" key="1">
    <citation type="submission" date="2017-11" db="EMBL/GenBank/DDBJ databases">
        <title>Complete genome sequence of Moraxella osloensis NP7 isolated from human skin.</title>
        <authorList>
            <person name="Lee K."/>
            <person name="Lim J.Y."/>
            <person name="Hwang I."/>
        </authorList>
    </citation>
    <scope>NUCLEOTIDE SEQUENCE [LARGE SCALE GENOMIC DNA]</scope>
    <source>
        <strain evidence="9">NP7</strain>
    </source>
</reference>
<dbReference type="InterPro" id="IPR042174">
    <property type="entry name" value="RecF_2"/>
</dbReference>
<keyword evidence="3 6" id="KW-0547">Nucleotide-binding</keyword>
<dbReference type="InterPro" id="IPR003395">
    <property type="entry name" value="RecF/RecN/SMC_N"/>
</dbReference>
<dbReference type="AlphaFoldDB" id="A0A2D2LS10"/>
<proteinExistence type="inferred from homology"/>
<comment type="similarity">
    <text evidence="6">Belongs to the RecF family.</text>
</comment>
<feature type="binding site" evidence="6">
    <location>
        <begin position="29"/>
        <end position="36"/>
    </location>
    <ligand>
        <name>ATP</name>
        <dbReference type="ChEBI" id="CHEBI:30616"/>
    </ligand>
</feature>
<dbReference type="Gene3D" id="3.40.50.300">
    <property type="entry name" value="P-loop containing nucleotide triphosphate hydrolases"/>
    <property type="match status" value="1"/>
</dbReference>
<dbReference type="GO" id="GO:0005524">
    <property type="term" value="F:ATP binding"/>
    <property type="evidence" value="ECO:0007669"/>
    <property type="project" value="UniProtKB-UniRule"/>
</dbReference>
<keyword evidence="2 6" id="KW-0235">DNA replication</keyword>
<keyword evidence="4 6" id="KW-0067">ATP-binding</keyword>
<dbReference type="NCBIfam" id="TIGR00611">
    <property type="entry name" value="recf"/>
    <property type="match status" value="1"/>
</dbReference>
<dbReference type="GO" id="GO:0006302">
    <property type="term" value="P:double-strand break repair"/>
    <property type="evidence" value="ECO:0007669"/>
    <property type="project" value="TreeGrafter"/>
</dbReference>
<dbReference type="Pfam" id="PF02463">
    <property type="entry name" value="SMC_N"/>
    <property type="match status" value="1"/>
</dbReference>
<keyword evidence="6" id="KW-0742">SOS response</keyword>
<dbReference type="GO" id="GO:0000731">
    <property type="term" value="P:DNA synthesis involved in DNA repair"/>
    <property type="evidence" value="ECO:0007669"/>
    <property type="project" value="TreeGrafter"/>
</dbReference>
<comment type="function">
    <text evidence="6">The RecF protein is involved in DNA metabolism; it is required for DNA replication and normal SOS inducibility. RecF binds preferentially to single-stranded, linear DNA. It also seems to bind ATP.</text>
</comment>
<keyword evidence="1 6" id="KW-0963">Cytoplasm</keyword>
<protein>
    <recommendedName>
        <fullName evidence="6">DNA replication and repair protein RecF</fullName>
    </recommendedName>
</protein>
<dbReference type="HAMAP" id="MF_00365">
    <property type="entry name" value="RecF"/>
    <property type="match status" value="1"/>
</dbReference>
<keyword evidence="5 6" id="KW-0238">DNA-binding</keyword>
<evidence type="ECO:0000256" key="5">
    <source>
        <dbReference type="ARBA" id="ARBA00023125"/>
    </source>
</evidence>
<evidence type="ECO:0000256" key="3">
    <source>
        <dbReference type="ARBA" id="ARBA00022741"/>
    </source>
</evidence>
<keyword evidence="6" id="KW-0227">DNA damage</keyword>
<organism evidence="8 9">
    <name type="scientific">Faucicola osloensis</name>
    <name type="common">Moraxella osloensis</name>
    <dbReference type="NCBI Taxonomy" id="34062"/>
    <lineage>
        <taxon>Bacteria</taxon>
        <taxon>Pseudomonadati</taxon>
        <taxon>Pseudomonadota</taxon>
        <taxon>Gammaproteobacteria</taxon>
        <taxon>Moraxellales</taxon>
        <taxon>Moraxellaceae</taxon>
        <taxon>Faucicola</taxon>
    </lineage>
</organism>
<dbReference type="EMBL" id="CP024443">
    <property type="protein sequence ID" value="ATR77814.1"/>
    <property type="molecule type" value="Genomic_DNA"/>
</dbReference>
<dbReference type="PANTHER" id="PTHR32182">
    <property type="entry name" value="DNA REPLICATION AND REPAIR PROTEIN RECF"/>
    <property type="match status" value="1"/>
</dbReference>
<name>A0A2D2LS10_FAUOS</name>
<dbReference type="InterPro" id="IPR027417">
    <property type="entry name" value="P-loop_NTPase"/>
</dbReference>
<comment type="subcellular location">
    <subcellularLocation>
        <location evidence="6">Cytoplasm</location>
    </subcellularLocation>
</comment>
<evidence type="ECO:0000256" key="2">
    <source>
        <dbReference type="ARBA" id="ARBA00022705"/>
    </source>
</evidence>
<sequence length="390" mass="44414">MQIIELAIHHFRNLHTIELQPSSCNVFLGQNGSGKTSLLESIYLLSRGKSFRHHQPRHYIEHGFSDTTVFARLNHEQTVAIAKSQDATTQLRLNGQSLVTQSPLAQLLPTLLLEPVSLAQLEDGSQARREMLDWLGFHVEQSFHPNWLSYQRLLKQRNSLLKQNFGNASLTSLQQQELSAWDYQLSQHAEKIHQARTQIIEQWQPHFLAQVQKFLPQYAEKLRLRYTPGFDTEAGLAITLANRLASDIELGYTRMGCHRADINVVLDLVHTDAAGHKHKQTLLATDMLSRGEKKLLVMALRLSQLPLLHQVDKVPLVLVDDITAELDNDALMLLLTGLKQVNAQLFITSLTQDIVESIQKIWQDNIKLFHVERGSVRQSPLEIQPIQNDL</sequence>